<dbReference type="EMBL" id="CP035464">
    <property type="protein sequence ID" value="QAY33362.1"/>
    <property type="molecule type" value="Genomic_DNA"/>
</dbReference>
<dbReference type="NCBIfam" id="TIGR00086">
    <property type="entry name" value="smpB"/>
    <property type="match status" value="1"/>
</dbReference>
<dbReference type="InterPro" id="IPR000037">
    <property type="entry name" value="SsrA-bd_prot"/>
</dbReference>
<dbReference type="KEGG" id="bgx:ESN35_08060"/>
<evidence type="ECO:0000256" key="2">
    <source>
        <dbReference type="ARBA" id="ARBA00022884"/>
    </source>
</evidence>
<keyword evidence="1 3" id="KW-0963">Cytoplasm</keyword>
<dbReference type="GO" id="GO:0070930">
    <property type="term" value="P:trans-translation-dependent protein tagging"/>
    <property type="evidence" value="ECO:0007669"/>
    <property type="project" value="TreeGrafter"/>
</dbReference>
<keyword evidence="2 3" id="KW-0694">RNA-binding</keyword>
<comment type="function">
    <text evidence="3">Required for rescue of stalled ribosomes mediated by trans-translation. Binds to transfer-messenger RNA (tmRNA), required for stable association of tmRNA with ribosomes. tmRNA and SmpB together mimic tRNA shape, replacing the anticodon stem-loop with SmpB. tmRNA is encoded by the ssrA gene; the 2 termini fold to resemble tRNA(Ala) and it encodes a 'tag peptide', a short internal open reading frame. During trans-translation Ala-aminoacylated tmRNA acts like a tRNA, entering the A-site of stalled ribosomes, displacing the stalled mRNA. The ribosome then switches to translate the ORF on the tmRNA; the nascent peptide is terminated with the 'tag peptide' encoded by the tmRNA and targeted for degradation. The ribosome is freed to recommence translation, which seems to be the essential function of trans-translation.</text>
</comment>
<feature type="compositionally biased region" description="Low complexity" evidence="4">
    <location>
        <begin position="19"/>
        <end position="32"/>
    </location>
</feature>
<dbReference type="STRING" id="78344.BIGA_1385"/>
<sequence length="202" mass="22946">MVPCSSRRAEPASPPSPRGRPSTTPPTTRISITDSTDERIVPVSKQQQGTSLIVQNRRARHDYAIEDRYEAGIVLSGTEVKSLREGRASLAESFVSIDRRGEIWLEGANIPEYLNGTWNNHAPKRKRKLLLHAAQIAKLSRGIEAKGYTIVPLSLYFKDGRVKAEIALARGKKEYDKRQALREEQDKREALRIMRYANMRHR</sequence>
<dbReference type="Gene3D" id="2.40.280.10">
    <property type="match status" value="1"/>
</dbReference>
<dbReference type="PROSITE" id="PS01317">
    <property type="entry name" value="SSRP"/>
    <property type="match status" value="1"/>
</dbReference>
<dbReference type="PANTHER" id="PTHR30308:SF2">
    <property type="entry name" value="SSRA-BINDING PROTEIN"/>
    <property type="match status" value="1"/>
</dbReference>
<feature type="region of interest" description="Disordered" evidence="4">
    <location>
        <begin position="1"/>
        <end position="32"/>
    </location>
</feature>
<dbReference type="NCBIfam" id="NF003843">
    <property type="entry name" value="PRK05422.1"/>
    <property type="match status" value="1"/>
</dbReference>
<accession>A0A4V0YB84</accession>
<evidence type="ECO:0000256" key="1">
    <source>
        <dbReference type="ARBA" id="ARBA00022490"/>
    </source>
</evidence>
<name>A0A4V0YB84_9BIFI</name>
<dbReference type="GO" id="GO:0070929">
    <property type="term" value="P:trans-translation"/>
    <property type="evidence" value="ECO:0007669"/>
    <property type="project" value="UniProtKB-UniRule"/>
</dbReference>
<proteinExistence type="inferred from homology"/>
<dbReference type="SUPFAM" id="SSF74982">
    <property type="entry name" value="Small protein B (SmpB)"/>
    <property type="match status" value="1"/>
</dbReference>
<dbReference type="InterPro" id="IPR020081">
    <property type="entry name" value="SsrA-bd_prot_CS"/>
</dbReference>
<organism evidence="5 6">
    <name type="scientific">Bifidobacterium pullorum subsp. gallinarum</name>
    <dbReference type="NCBI Taxonomy" id="78344"/>
    <lineage>
        <taxon>Bacteria</taxon>
        <taxon>Bacillati</taxon>
        <taxon>Actinomycetota</taxon>
        <taxon>Actinomycetes</taxon>
        <taxon>Bifidobacteriales</taxon>
        <taxon>Bifidobacteriaceae</taxon>
        <taxon>Bifidobacterium</taxon>
    </lineage>
</organism>
<dbReference type="AlphaFoldDB" id="A0A4V0YB84"/>
<reference evidence="5 6" key="1">
    <citation type="submission" date="2019-01" db="EMBL/GenBank/DDBJ databases">
        <title>Complete genome sequence of Bifidobacterium gallinarum CACC 514.</title>
        <authorList>
            <person name="Jung M."/>
        </authorList>
    </citation>
    <scope>NUCLEOTIDE SEQUENCE [LARGE SCALE GENOMIC DNA]</scope>
    <source>
        <strain evidence="5 6">CACC 514</strain>
    </source>
</reference>
<dbReference type="InterPro" id="IPR023620">
    <property type="entry name" value="SmpB"/>
</dbReference>
<protein>
    <recommendedName>
        <fullName evidence="3">SsrA-binding protein</fullName>
    </recommendedName>
    <alternativeName>
        <fullName evidence="3">Small protein B</fullName>
    </alternativeName>
</protein>
<gene>
    <name evidence="3 5" type="primary">smpB</name>
    <name evidence="5" type="ORF">ESN35_08060</name>
</gene>
<dbReference type="GO" id="GO:0005829">
    <property type="term" value="C:cytosol"/>
    <property type="evidence" value="ECO:0007669"/>
    <property type="project" value="TreeGrafter"/>
</dbReference>
<comment type="similarity">
    <text evidence="3">Belongs to the SmpB family.</text>
</comment>
<dbReference type="Pfam" id="PF01668">
    <property type="entry name" value="SmpB"/>
    <property type="match status" value="1"/>
</dbReference>
<evidence type="ECO:0000256" key="4">
    <source>
        <dbReference type="SAM" id="MobiDB-lite"/>
    </source>
</evidence>
<comment type="subcellular location">
    <subcellularLocation>
        <location evidence="3">Cytoplasm</location>
    </subcellularLocation>
    <text evidence="3">The tmRNA-SmpB complex associates with stalled 70S ribosomes.</text>
</comment>
<dbReference type="HAMAP" id="MF_00023">
    <property type="entry name" value="SmpB"/>
    <property type="match status" value="1"/>
</dbReference>
<evidence type="ECO:0000313" key="6">
    <source>
        <dbReference type="Proteomes" id="UP000293589"/>
    </source>
</evidence>
<evidence type="ECO:0000313" key="5">
    <source>
        <dbReference type="EMBL" id="QAY33362.1"/>
    </source>
</evidence>
<dbReference type="GO" id="GO:0003723">
    <property type="term" value="F:RNA binding"/>
    <property type="evidence" value="ECO:0007669"/>
    <property type="project" value="UniProtKB-UniRule"/>
</dbReference>
<dbReference type="CDD" id="cd09294">
    <property type="entry name" value="SmpB"/>
    <property type="match status" value="1"/>
</dbReference>
<evidence type="ECO:0000256" key="3">
    <source>
        <dbReference type="HAMAP-Rule" id="MF_00023"/>
    </source>
</evidence>
<dbReference type="Proteomes" id="UP000293589">
    <property type="component" value="Chromosome"/>
</dbReference>
<dbReference type="PANTHER" id="PTHR30308">
    <property type="entry name" value="TMRNA-BINDING COMPONENT OF TRANS-TRANSLATION TAGGING COMPLEX"/>
    <property type="match status" value="1"/>
</dbReference>